<dbReference type="InterPro" id="IPR050902">
    <property type="entry name" value="ABC_Transporter_SBP"/>
</dbReference>
<sequence length="299" mass="29981">MSSAALSRRALLALGAGGVLALGRPAFAQGPERLVVAGGDLTEIAFALGAGERIVAVDTTSMFPAETGPLPKIGYLRQLTPEGILALAPDAVIASADAGPPPTLERLAAAGVRVEVAPEGKDTSVIPAKIAFMGRALDREAEAEALAEAFRAQMGALQAALAGVETRPAVMVLLAAGRGAPLVAGTGTAADEIVGLARGLNAVTGYEGYRPLSAEAAIAAAPDVLLVPDHAIGMMGGREALLARPEIAATPAGAAGRLVVMDGLKLLGLGLRTPLAIAELARALHPQARIEVAGMETPG</sequence>
<dbReference type="PANTHER" id="PTHR30535:SF4">
    <property type="entry name" value="HEMIN-BINDING PERIPLASMIC PROTEIN HMUT"/>
    <property type="match status" value="1"/>
</dbReference>
<proteinExistence type="predicted"/>
<evidence type="ECO:0000259" key="2">
    <source>
        <dbReference type="PROSITE" id="PS50983"/>
    </source>
</evidence>
<protein>
    <submittedName>
        <fullName evidence="3">Iron complex transport system substrate-binding protein</fullName>
    </submittedName>
</protein>
<feature type="chain" id="PRO_5011675984" evidence="1">
    <location>
        <begin position="29"/>
        <end position="299"/>
    </location>
</feature>
<evidence type="ECO:0000313" key="3">
    <source>
        <dbReference type="EMBL" id="SFH66494.1"/>
    </source>
</evidence>
<dbReference type="AlphaFoldDB" id="A0A1I3BVY6"/>
<dbReference type="Pfam" id="PF01497">
    <property type="entry name" value="Peripla_BP_2"/>
    <property type="match status" value="1"/>
</dbReference>
<feature type="signal peptide" evidence="1">
    <location>
        <begin position="1"/>
        <end position="28"/>
    </location>
</feature>
<evidence type="ECO:0000256" key="1">
    <source>
        <dbReference type="SAM" id="SignalP"/>
    </source>
</evidence>
<dbReference type="SUPFAM" id="SSF53807">
    <property type="entry name" value="Helical backbone' metal receptor"/>
    <property type="match status" value="1"/>
</dbReference>
<gene>
    <name evidence="3" type="ORF">SAMN05216258_101388</name>
</gene>
<organism evidence="3 4">
    <name type="scientific">Albimonas pacifica</name>
    <dbReference type="NCBI Taxonomy" id="1114924"/>
    <lineage>
        <taxon>Bacteria</taxon>
        <taxon>Pseudomonadati</taxon>
        <taxon>Pseudomonadota</taxon>
        <taxon>Alphaproteobacteria</taxon>
        <taxon>Rhodobacterales</taxon>
        <taxon>Paracoccaceae</taxon>
        <taxon>Albimonas</taxon>
    </lineage>
</organism>
<dbReference type="EMBL" id="FOQH01000001">
    <property type="protein sequence ID" value="SFH66494.1"/>
    <property type="molecule type" value="Genomic_DNA"/>
</dbReference>
<dbReference type="STRING" id="1114924.SAMN05216258_101388"/>
<feature type="domain" description="Fe/B12 periplasmic-binding" evidence="2">
    <location>
        <begin position="33"/>
        <end position="288"/>
    </location>
</feature>
<keyword evidence="4" id="KW-1185">Reference proteome</keyword>
<dbReference type="InterPro" id="IPR002491">
    <property type="entry name" value="ABC_transptr_periplasmic_BD"/>
</dbReference>
<reference evidence="3 4" key="1">
    <citation type="submission" date="2016-10" db="EMBL/GenBank/DDBJ databases">
        <authorList>
            <person name="de Groot N.N."/>
        </authorList>
    </citation>
    <scope>NUCLEOTIDE SEQUENCE [LARGE SCALE GENOMIC DNA]</scope>
    <source>
        <strain evidence="3 4">CGMCC 1.11030</strain>
    </source>
</reference>
<accession>A0A1I3BVY6</accession>
<dbReference type="PROSITE" id="PS51318">
    <property type="entry name" value="TAT"/>
    <property type="match status" value="1"/>
</dbReference>
<dbReference type="PANTHER" id="PTHR30535">
    <property type="entry name" value="VITAMIN B12-BINDING PROTEIN"/>
    <property type="match status" value="1"/>
</dbReference>
<dbReference type="OrthoDB" id="9797736at2"/>
<evidence type="ECO:0000313" key="4">
    <source>
        <dbReference type="Proteomes" id="UP000199377"/>
    </source>
</evidence>
<name>A0A1I3BVY6_9RHOB</name>
<dbReference type="RefSeq" id="WP_092857266.1">
    <property type="nucleotide sequence ID" value="NZ_FOQH01000001.1"/>
</dbReference>
<dbReference type="PROSITE" id="PS50983">
    <property type="entry name" value="FE_B12_PBP"/>
    <property type="match status" value="1"/>
</dbReference>
<dbReference type="Proteomes" id="UP000199377">
    <property type="component" value="Unassembled WGS sequence"/>
</dbReference>
<dbReference type="InterPro" id="IPR006311">
    <property type="entry name" value="TAT_signal"/>
</dbReference>
<keyword evidence="1" id="KW-0732">Signal</keyword>
<dbReference type="Gene3D" id="3.40.50.1980">
    <property type="entry name" value="Nitrogenase molybdenum iron protein domain"/>
    <property type="match status" value="2"/>
</dbReference>